<reference evidence="1" key="1">
    <citation type="submission" date="2022-06" db="EMBL/GenBank/DDBJ databases">
        <title>Uncovering the hologenomic basis of an extraordinary plant invasion.</title>
        <authorList>
            <person name="Bieker V.C."/>
            <person name="Martin M.D."/>
            <person name="Gilbert T."/>
            <person name="Hodgins K."/>
            <person name="Battlay P."/>
            <person name="Petersen B."/>
            <person name="Wilson J."/>
        </authorList>
    </citation>
    <scope>NUCLEOTIDE SEQUENCE</scope>
    <source>
        <strain evidence="1">AA19_3_7</strain>
        <tissue evidence="1">Leaf</tissue>
    </source>
</reference>
<accession>A0AAD5G148</accession>
<comment type="caution">
    <text evidence="1">The sequence shown here is derived from an EMBL/GenBank/DDBJ whole genome shotgun (WGS) entry which is preliminary data.</text>
</comment>
<keyword evidence="2" id="KW-1185">Reference proteome</keyword>
<evidence type="ECO:0000313" key="1">
    <source>
        <dbReference type="EMBL" id="KAI7724614.1"/>
    </source>
</evidence>
<gene>
    <name evidence="1" type="ORF">M8C21_015475</name>
</gene>
<dbReference type="PANTHER" id="PTHR14000">
    <property type="entry name" value="FINGER CCCH DOMAIN PROTEIN, PUTATIVE (DUF3755)-RELATED"/>
    <property type="match status" value="1"/>
</dbReference>
<dbReference type="AlphaFoldDB" id="A0AAD5G148"/>
<dbReference type="EMBL" id="JAMZMK010012184">
    <property type="protein sequence ID" value="KAI7724614.1"/>
    <property type="molecule type" value="Genomic_DNA"/>
</dbReference>
<organism evidence="1 2">
    <name type="scientific">Ambrosia artemisiifolia</name>
    <name type="common">Common ragweed</name>
    <dbReference type="NCBI Taxonomy" id="4212"/>
    <lineage>
        <taxon>Eukaryota</taxon>
        <taxon>Viridiplantae</taxon>
        <taxon>Streptophyta</taxon>
        <taxon>Embryophyta</taxon>
        <taxon>Tracheophyta</taxon>
        <taxon>Spermatophyta</taxon>
        <taxon>Magnoliopsida</taxon>
        <taxon>eudicotyledons</taxon>
        <taxon>Gunneridae</taxon>
        <taxon>Pentapetalae</taxon>
        <taxon>asterids</taxon>
        <taxon>campanulids</taxon>
        <taxon>Asterales</taxon>
        <taxon>Asteraceae</taxon>
        <taxon>Asteroideae</taxon>
        <taxon>Heliantheae alliance</taxon>
        <taxon>Heliantheae</taxon>
        <taxon>Ambrosia</taxon>
    </lineage>
</organism>
<sequence>MCLYDLLDICRYADEPSIMKCVKIAATLRDKTVRDVALRCRWMTSKRRKHEELKFGRKFKDKKDKLLEFSSKPSVSSNSTLNVAPFSVTTNNRFQSGGIPLAALSISTRRLLAQNSQVLGQISANISALKLQDNDNLFTHARNNLSAILNDLRYIPGPPLPVSLNTDRVNTLPATTSQVTNTTIS</sequence>
<evidence type="ECO:0000313" key="2">
    <source>
        <dbReference type="Proteomes" id="UP001206925"/>
    </source>
</evidence>
<protein>
    <submittedName>
        <fullName evidence="1">Uncharacterized protein</fullName>
    </submittedName>
</protein>
<name>A0AAD5G148_AMBAR</name>
<dbReference type="InterPro" id="IPR022228">
    <property type="entry name" value="DUF3755"/>
</dbReference>
<proteinExistence type="predicted"/>
<dbReference type="Proteomes" id="UP001206925">
    <property type="component" value="Unassembled WGS sequence"/>
</dbReference>
<dbReference type="Pfam" id="PF12579">
    <property type="entry name" value="DUF3755"/>
    <property type="match status" value="1"/>
</dbReference>
<dbReference type="PANTHER" id="PTHR14000:SF6">
    <property type="entry name" value="OS02G0631200 PROTEIN"/>
    <property type="match status" value="1"/>
</dbReference>